<evidence type="ECO:0000256" key="6">
    <source>
        <dbReference type="ARBA" id="ARBA00022801"/>
    </source>
</evidence>
<dbReference type="Pfam" id="PF05108">
    <property type="entry name" value="T7SS_ESX1_EccB"/>
    <property type="match status" value="1"/>
</dbReference>
<dbReference type="GO" id="GO:0005576">
    <property type="term" value="C:extracellular region"/>
    <property type="evidence" value="ECO:0007669"/>
    <property type="project" value="TreeGrafter"/>
</dbReference>
<evidence type="ECO:0000256" key="4">
    <source>
        <dbReference type="ARBA" id="ARBA00022692"/>
    </source>
</evidence>
<dbReference type="Gene3D" id="3.30.2390.20">
    <property type="entry name" value="Type VII secretion system EccB, repeat 1 domain"/>
    <property type="match status" value="1"/>
</dbReference>
<dbReference type="PANTHER" id="PTHR40765:SF2">
    <property type="entry name" value="ESX-2 SECRETION SYSTEM ATPASE ECCB2"/>
    <property type="match status" value="1"/>
</dbReference>
<reference evidence="12" key="1">
    <citation type="submission" date="2017-02" db="EMBL/GenBank/DDBJ databases">
        <authorList>
            <person name="Dridi B."/>
        </authorList>
    </citation>
    <scope>NUCLEOTIDE SEQUENCE [LARGE SCALE GENOMIC DNA]</scope>
    <source>
        <strain evidence="12">EB411</strain>
    </source>
</reference>
<evidence type="ECO:0000256" key="9">
    <source>
        <dbReference type="ARBA" id="ARBA00023136"/>
    </source>
</evidence>
<dbReference type="GO" id="GO:0016787">
    <property type="term" value="F:hydrolase activity"/>
    <property type="evidence" value="ECO:0007669"/>
    <property type="project" value="UniProtKB-KW"/>
</dbReference>
<dbReference type="Proteomes" id="UP000196778">
    <property type="component" value="Unassembled WGS sequence"/>
</dbReference>
<sequence>MYGRRDLVDAHLFLRGRLTAAVLRSDPDAPERPLRRTGTGMGIGLAVAAGAVLVVVVLHIFLFTSNDSWKDTPGALLVSPSTGARYLFVDGALHPVRNVTSAALLAGGPPTVIEVSSDDIAGVPRGESIGVDGLPDALPSPAGGDRSWTACAVDGGTSLTVGEAQTAAPTEPLGEGDAVLVRADDELALVWNGTRLRVAGDWAARAIGFEPGQARGVDARWLNTLPSGPDLALDGITLGGDGPEIAGERGTLGQLVEVEGAGEQPRRYVIVEDGLRPVTDTDAALLAATPDGSLPEPRTITARELASAPVVEASGREGLPAAPPSPVAAGSVPCAVWHDGATTTALAEAGTPAATDAVATVGPDEGLLVTTAAADGVSGQGLFLVGDGGSKYPVADADTASALGVDATNSPAVPAELLALLPTGPTIAK</sequence>
<evidence type="ECO:0000256" key="5">
    <source>
        <dbReference type="ARBA" id="ARBA00022741"/>
    </source>
</evidence>
<evidence type="ECO:0000313" key="12">
    <source>
        <dbReference type="Proteomes" id="UP000196778"/>
    </source>
</evidence>
<dbReference type="OrthoDB" id="3847604at2"/>
<dbReference type="NCBIfam" id="TIGR03919">
    <property type="entry name" value="T7SS_EccB"/>
    <property type="match status" value="1"/>
</dbReference>
<evidence type="ECO:0000256" key="1">
    <source>
        <dbReference type="ARBA" id="ARBA00004162"/>
    </source>
</evidence>
<evidence type="ECO:0000313" key="11">
    <source>
        <dbReference type="EMBL" id="SJN16150.1"/>
    </source>
</evidence>
<comment type="similarity">
    <text evidence="2">Belongs to the EccB family.</text>
</comment>
<comment type="subcellular location">
    <subcellularLocation>
        <location evidence="1">Cell membrane</location>
        <topology evidence="1">Single-pass membrane protein</topology>
    </subcellularLocation>
</comment>
<organism evidence="11 12">
    <name type="scientific">Mycetocola reblochoni REB411</name>
    <dbReference type="NCBI Taxonomy" id="1255698"/>
    <lineage>
        <taxon>Bacteria</taxon>
        <taxon>Bacillati</taxon>
        <taxon>Actinomycetota</taxon>
        <taxon>Actinomycetes</taxon>
        <taxon>Micrococcales</taxon>
        <taxon>Microbacteriaceae</taxon>
        <taxon>Mycetocola</taxon>
    </lineage>
</organism>
<dbReference type="EMBL" id="FUKR01000003">
    <property type="protein sequence ID" value="SJN16150.1"/>
    <property type="molecule type" value="Genomic_DNA"/>
</dbReference>
<dbReference type="AlphaFoldDB" id="A0A1R4I8M1"/>
<protein>
    <submittedName>
        <fullName evidence="11">PROBABLE CONSERVED MEMBRANE PROTEIN</fullName>
    </submittedName>
</protein>
<accession>A0A1R4I8M1</accession>
<evidence type="ECO:0000256" key="2">
    <source>
        <dbReference type="ARBA" id="ARBA00008149"/>
    </source>
</evidence>
<dbReference type="PANTHER" id="PTHR40765">
    <property type="entry name" value="ESX-2 SECRETION SYSTEM ATPASE ECCB2"/>
    <property type="match status" value="1"/>
</dbReference>
<dbReference type="RefSeq" id="WP_087135712.1">
    <property type="nucleotide sequence ID" value="NZ_FUKR01000003.1"/>
</dbReference>
<name>A0A1R4I8M1_9MICO</name>
<feature type="transmembrane region" description="Helical" evidence="10">
    <location>
        <begin position="42"/>
        <end position="63"/>
    </location>
</feature>
<evidence type="ECO:0000256" key="10">
    <source>
        <dbReference type="SAM" id="Phobius"/>
    </source>
</evidence>
<keyword evidence="4 10" id="KW-0812">Transmembrane</keyword>
<dbReference type="Gene3D" id="2.40.50.910">
    <property type="entry name" value="Type VII secretion system EccB, repeat 3 domain"/>
    <property type="match status" value="1"/>
</dbReference>
<keyword evidence="8 10" id="KW-1133">Transmembrane helix</keyword>
<evidence type="ECO:0000256" key="8">
    <source>
        <dbReference type="ARBA" id="ARBA00022989"/>
    </source>
</evidence>
<dbReference type="InterPro" id="IPR044857">
    <property type="entry name" value="T7SS_EccB_R1"/>
</dbReference>
<keyword evidence="7" id="KW-0067">ATP-binding</keyword>
<proteinExistence type="inferred from homology"/>
<gene>
    <name evidence="11" type="ORF">FM119_00385</name>
</gene>
<evidence type="ECO:0000256" key="3">
    <source>
        <dbReference type="ARBA" id="ARBA00022475"/>
    </source>
</evidence>
<keyword evidence="3" id="KW-1003">Cell membrane</keyword>
<dbReference type="GO" id="GO:0005524">
    <property type="term" value="F:ATP binding"/>
    <property type="evidence" value="ECO:0007669"/>
    <property type="project" value="UniProtKB-KW"/>
</dbReference>
<dbReference type="InterPro" id="IPR042485">
    <property type="entry name" value="T7SS_EccB_R3"/>
</dbReference>
<dbReference type="InterPro" id="IPR007795">
    <property type="entry name" value="T7SS_EccB"/>
</dbReference>
<dbReference type="GO" id="GO:0005886">
    <property type="term" value="C:plasma membrane"/>
    <property type="evidence" value="ECO:0007669"/>
    <property type="project" value="UniProtKB-SubCell"/>
</dbReference>
<keyword evidence="9 10" id="KW-0472">Membrane</keyword>
<evidence type="ECO:0000256" key="7">
    <source>
        <dbReference type="ARBA" id="ARBA00022840"/>
    </source>
</evidence>
<keyword evidence="12" id="KW-1185">Reference proteome</keyword>
<keyword evidence="5" id="KW-0547">Nucleotide-binding</keyword>
<keyword evidence="6" id="KW-0378">Hydrolase</keyword>